<evidence type="ECO:0000256" key="2">
    <source>
        <dbReference type="PIRNR" id="PIRNR026508"/>
    </source>
</evidence>
<evidence type="ECO:0000313" key="6">
    <source>
        <dbReference type="Proteomes" id="UP001299220"/>
    </source>
</evidence>
<dbReference type="InterPro" id="IPR008863">
    <property type="entry name" value="Toxic_anion-R_TelA"/>
</dbReference>
<evidence type="ECO:0000256" key="4">
    <source>
        <dbReference type="SAM" id="MobiDB-lite"/>
    </source>
</evidence>
<protein>
    <submittedName>
        <fullName evidence="5">Toxic anion resistance protein</fullName>
    </submittedName>
</protein>
<dbReference type="PANTHER" id="PTHR38432">
    <property type="entry name" value="TELA-LIKE PROTEIN SAOUHSC_01408"/>
    <property type="match status" value="1"/>
</dbReference>
<accession>A0ABS9CP40</accession>
<comment type="similarity">
    <text evidence="1 2">Belongs to the TelA family.</text>
</comment>
<dbReference type="RefSeq" id="WP_235323636.1">
    <property type="nucleotide sequence ID" value="NZ_JAFBIT010000002.1"/>
</dbReference>
<feature type="coiled-coil region" evidence="3">
    <location>
        <begin position="354"/>
        <end position="381"/>
    </location>
</feature>
<organism evidence="5 6">
    <name type="scientific">Anaeromassilibacillus senegalensis</name>
    <dbReference type="NCBI Taxonomy" id="1673717"/>
    <lineage>
        <taxon>Bacteria</taxon>
        <taxon>Bacillati</taxon>
        <taxon>Bacillota</taxon>
        <taxon>Clostridia</taxon>
        <taxon>Eubacteriales</taxon>
        <taxon>Acutalibacteraceae</taxon>
        <taxon>Anaeromassilibacillus</taxon>
    </lineage>
</organism>
<evidence type="ECO:0000256" key="1">
    <source>
        <dbReference type="ARBA" id="ARBA00005541"/>
    </source>
</evidence>
<dbReference type="EMBL" id="JAFBIT010000002">
    <property type="protein sequence ID" value="MCF2652602.1"/>
    <property type="molecule type" value="Genomic_DNA"/>
</dbReference>
<feature type="compositionally biased region" description="Basic and acidic residues" evidence="4">
    <location>
        <begin position="27"/>
        <end position="37"/>
    </location>
</feature>
<evidence type="ECO:0000313" key="5">
    <source>
        <dbReference type="EMBL" id="MCF2652602.1"/>
    </source>
</evidence>
<gene>
    <name evidence="5" type="ORF">JQM67_08300</name>
</gene>
<evidence type="ECO:0000256" key="3">
    <source>
        <dbReference type="SAM" id="Coils"/>
    </source>
</evidence>
<keyword evidence="3" id="KW-0175">Coiled coil</keyword>
<dbReference type="PIRSF" id="PIRSF026508">
    <property type="entry name" value="TelA"/>
    <property type="match status" value="1"/>
</dbReference>
<keyword evidence="6" id="KW-1185">Reference proteome</keyword>
<feature type="coiled-coil region" evidence="3">
    <location>
        <begin position="127"/>
        <end position="154"/>
    </location>
</feature>
<comment type="caution">
    <text evidence="5">The sequence shown here is derived from an EMBL/GenBank/DDBJ whole genome shotgun (WGS) entry which is preliminary data.</text>
</comment>
<dbReference type="PANTHER" id="PTHR38432:SF1">
    <property type="entry name" value="TELA-LIKE PROTEIN SAOUHSC_01408"/>
    <property type="match status" value="1"/>
</dbReference>
<reference evidence="5 6" key="1">
    <citation type="submission" date="2020-12" db="EMBL/GenBank/DDBJ databases">
        <title>Whole genome sequences of gut porcine anaerobes.</title>
        <authorList>
            <person name="Kubasova T."/>
            <person name="Jahodarova E."/>
            <person name="Rychlik I."/>
        </authorList>
    </citation>
    <scope>NUCLEOTIDE SEQUENCE [LARGE SCALE GENOMIC DNA]</scope>
    <source>
        <strain evidence="5 6">An867</strain>
    </source>
</reference>
<dbReference type="Pfam" id="PF05816">
    <property type="entry name" value="TelA"/>
    <property type="match status" value="1"/>
</dbReference>
<name>A0ABS9CP40_9FIRM</name>
<dbReference type="Proteomes" id="UP001299220">
    <property type="component" value="Unassembled WGS sequence"/>
</dbReference>
<sequence length="384" mass="43361">MSEMKLTLEPELEVPSGIPSLTLDGVTEEKPEEKKPEPPVPDEPVLTPEEQKVVDDFVEKIDITSSALVMQYGSGAQKKIANFSDTALANVRTKDLGEVGDEISNLVVELKGFDVSEEEEKGFFGFFKKQSNKLEGLKARYDKAEVNVNKIASSLEGHQVQLMKDIVMLDKLYETNLAYHKELSMYIIAGKKRLQRERSTTLVELKKKAERSGLAEDAQAANDFAQQCDSFEKKLHDLELTRMVSVQMSPQIRLVQNNDRLMAEKIQSTIVNTIPLWKSQMVLALGVAHSADAVRAQREVTDMTNQLLRKNAEKLKMSTIETARESERGIVDMETLRQTNQSLISTLDEVVKIQEEGRTRRREAEKELGRLEGELKQKLLDIRA</sequence>
<proteinExistence type="inferred from homology"/>
<feature type="region of interest" description="Disordered" evidence="4">
    <location>
        <begin position="1"/>
        <end position="47"/>
    </location>
</feature>